<sequence length="300" mass="32739">MAATPSGPVLTIRDLRLAFGTRRHQTEVLHGISLHVRAGEKVALVGESGSGKSVTARLAMGLLKESPRTHATGSIRFDRIEAISGGREIARRRGNRVAMIFQDPTSALNPTFRIRGQFRDVLRSGDRRIGDDEADRRAEAALAEVSIPDPKRALDSYAFQLSGGMNQRVMIAMALANRPALLIADEPGTALDVTVQAQTLGLMHELTERRGTAVLLISHNLGVVREFADRVYVIYRGRMVEHGTTAQLFHDPRHPYTRALLAAIPKISGGGLPDLPERSPDFDQPMVVHEGCGEPVEARP</sequence>
<dbReference type="PROSITE" id="PS50893">
    <property type="entry name" value="ABC_TRANSPORTER_2"/>
    <property type="match status" value="1"/>
</dbReference>
<dbReference type="PANTHER" id="PTHR43297">
    <property type="entry name" value="OLIGOPEPTIDE TRANSPORT ATP-BINDING PROTEIN APPD"/>
    <property type="match status" value="1"/>
</dbReference>
<keyword evidence="11" id="KW-1185">Reference proteome</keyword>
<evidence type="ECO:0000259" key="9">
    <source>
        <dbReference type="PROSITE" id="PS50893"/>
    </source>
</evidence>
<organism evidence="10 11">
    <name type="scientific">Kaistia geumhonensis</name>
    <dbReference type="NCBI Taxonomy" id="410839"/>
    <lineage>
        <taxon>Bacteria</taxon>
        <taxon>Pseudomonadati</taxon>
        <taxon>Pseudomonadota</taxon>
        <taxon>Alphaproteobacteria</taxon>
        <taxon>Hyphomicrobiales</taxon>
        <taxon>Kaistiaceae</taxon>
        <taxon>Kaistia</taxon>
    </lineage>
</organism>
<evidence type="ECO:0000256" key="6">
    <source>
        <dbReference type="ARBA" id="ARBA00022840"/>
    </source>
</evidence>
<comment type="similarity">
    <text evidence="2">Belongs to the ABC transporter superfamily.</text>
</comment>
<keyword evidence="6" id="KW-0067">ATP-binding</keyword>
<dbReference type="CDD" id="cd03257">
    <property type="entry name" value="ABC_NikE_OppD_transporters"/>
    <property type="match status" value="1"/>
</dbReference>
<name>A0ABU0M1L9_9HYPH</name>
<feature type="domain" description="ABC transporter" evidence="9">
    <location>
        <begin position="12"/>
        <end position="261"/>
    </location>
</feature>
<dbReference type="InterPro" id="IPR027417">
    <property type="entry name" value="P-loop_NTPase"/>
</dbReference>
<evidence type="ECO:0000256" key="2">
    <source>
        <dbReference type="ARBA" id="ARBA00005417"/>
    </source>
</evidence>
<keyword evidence="7" id="KW-0472">Membrane</keyword>
<evidence type="ECO:0000256" key="7">
    <source>
        <dbReference type="ARBA" id="ARBA00023136"/>
    </source>
</evidence>
<dbReference type="InterPro" id="IPR013563">
    <property type="entry name" value="Oligopep_ABC_C"/>
</dbReference>
<dbReference type="InterPro" id="IPR003593">
    <property type="entry name" value="AAA+_ATPase"/>
</dbReference>
<evidence type="ECO:0000313" key="11">
    <source>
        <dbReference type="Proteomes" id="UP001223743"/>
    </source>
</evidence>
<dbReference type="InterPro" id="IPR050388">
    <property type="entry name" value="ABC_Ni/Peptide_Import"/>
</dbReference>
<keyword evidence="5" id="KW-0547">Nucleotide-binding</keyword>
<protein>
    <submittedName>
        <fullName evidence="10">ABC-type dipeptide/oligopeptide/nickel transport system ATPase component</fullName>
    </submittedName>
</protein>
<gene>
    <name evidence="10" type="ORF">QO015_000462</name>
</gene>
<dbReference type="Gene3D" id="3.40.50.300">
    <property type="entry name" value="P-loop containing nucleotide triphosphate hydrolases"/>
    <property type="match status" value="1"/>
</dbReference>
<evidence type="ECO:0000256" key="8">
    <source>
        <dbReference type="SAM" id="MobiDB-lite"/>
    </source>
</evidence>
<dbReference type="PANTHER" id="PTHR43297:SF2">
    <property type="entry name" value="DIPEPTIDE TRANSPORT ATP-BINDING PROTEIN DPPD"/>
    <property type="match status" value="1"/>
</dbReference>
<dbReference type="SUPFAM" id="SSF52540">
    <property type="entry name" value="P-loop containing nucleoside triphosphate hydrolases"/>
    <property type="match status" value="1"/>
</dbReference>
<evidence type="ECO:0000313" key="10">
    <source>
        <dbReference type="EMBL" id="MDQ0514849.1"/>
    </source>
</evidence>
<evidence type="ECO:0000256" key="5">
    <source>
        <dbReference type="ARBA" id="ARBA00022741"/>
    </source>
</evidence>
<comment type="subcellular location">
    <subcellularLocation>
        <location evidence="1">Cell inner membrane</location>
        <topology evidence="1">Peripheral membrane protein</topology>
    </subcellularLocation>
</comment>
<proteinExistence type="inferred from homology"/>
<feature type="region of interest" description="Disordered" evidence="8">
    <location>
        <begin position="277"/>
        <end position="300"/>
    </location>
</feature>
<evidence type="ECO:0000256" key="1">
    <source>
        <dbReference type="ARBA" id="ARBA00004417"/>
    </source>
</evidence>
<dbReference type="Proteomes" id="UP001223743">
    <property type="component" value="Unassembled WGS sequence"/>
</dbReference>
<keyword evidence="3" id="KW-0813">Transport</keyword>
<dbReference type="RefSeq" id="WP_266281710.1">
    <property type="nucleotide sequence ID" value="NZ_JAPKNF010000001.1"/>
</dbReference>
<dbReference type="EMBL" id="JAUSWJ010000001">
    <property type="protein sequence ID" value="MDQ0514849.1"/>
    <property type="molecule type" value="Genomic_DNA"/>
</dbReference>
<comment type="caution">
    <text evidence="10">The sequence shown here is derived from an EMBL/GenBank/DDBJ whole genome shotgun (WGS) entry which is preliminary data.</text>
</comment>
<evidence type="ECO:0000256" key="4">
    <source>
        <dbReference type="ARBA" id="ARBA00022475"/>
    </source>
</evidence>
<evidence type="ECO:0000256" key="3">
    <source>
        <dbReference type="ARBA" id="ARBA00022448"/>
    </source>
</evidence>
<keyword evidence="4" id="KW-1003">Cell membrane</keyword>
<dbReference type="InterPro" id="IPR003439">
    <property type="entry name" value="ABC_transporter-like_ATP-bd"/>
</dbReference>
<dbReference type="Pfam" id="PF08352">
    <property type="entry name" value="oligo_HPY"/>
    <property type="match status" value="1"/>
</dbReference>
<dbReference type="SMART" id="SM00382">
    <property type="entry name" value="AAA"/>
    <property type="match status" value="1"/>
</dbReference>
<dbReference type="Pfam" id="PF00005">
    <property type="entry name" value="ABC_tran"/>
    <property type="match status" value="1"/>
</dbReference>
<accession>A0ABU0M1L9</accession>
<reference evidence="10 11" key="1">
    <citation type="submission" date="2023-07" db="EMBL/GenBank/DDBJ databases">
        <title>Genomic Encyclopedia of Type Strains, Phase IV (KMG-IV): sequencing the most valuable type-strain genomes for metagenomic binning, comparative biology and taxonomic classification.</title>
        <authorList>
            <person name="Goeker M."/>
        </authorList>
    </citation>
    <scope>NUCLEOTIDE SEQUENCE [LARGE SCALE GENOMIC DNA]</scope>
    <source>
        <strain evidence="10 11">B1-1</strain>
    </source>
</reference>